<reference evidence="11" key="1">
    <citation type="submission" date="2021-01" db="EMBL/GenBank/DDBJ databases">
        <authorList>
            <person name="Corre E."/>
            <person name="Pelletier E."/>
            <person name="Niang G."/>
            <person name="Scheremetjew M."/>
            <person name="Finn R."/>
            <person name="Kale V."/>
            <person name="Holt S."/>
            <person name="Cochrane G."/>
            <person name="Meng A."/>
            <person name="Brown T."/>
            <person name="Cohen L."/>
        </authorList>
    </citation>
    <scope>NUCLEOTIDE SEQUENCE</scope>
    <source>
        <strain evidence="11">NIES-2562</strain>
    </source>
</reference>
<dbReference type="EC" id="2.3.1.225" evidence="7"/>
<feature type="transmembrane region" description="Helical" evidence="7">
    <location>
        <begin position="402"/>
        <end position="426"/>
    </location>
</feature>
<evidence type="ECO:0000313" key="11">
    <source>
        <dbReference type="EMBL" id="CAE0250109.1"/>
    </source>
</evidence>
<feature type="transmembrane region" description="Helical" evidence="7">
    <location>
        <begin position="223"/>
        <end position="241"/>
    </location>
</feature>
<evidence type="ECO:0000256" key="1">
    <source>
        <dbReference type="ARBA" id="ARBA00004141"/>
    </source>
</evidence>
<accession>A0A7S3D977</accession>
<dbReference type="InterPro" id="IPR039859">
    <property type="entry name" value="PFA4/ZDH16/20/ERF2-like"/>
</dbReference>
<evidence type="ECO:0000256" key="6">
    <source>
        <dbReference type="ARBA" id="ARBA00023315"/>
    </source>
</evidence>
<protein>
    <recommendedName>
        <fullName evidence="7">Palmitoyltransferase</fullName>
        <ecNumber evidence="7">2.3.1.225</ecNumber>
    </recommendedName>
</protein>
<proteinExistence type="inferred from homology"/>
<gene>
    <name evidence="10" type="ORF">PBIL07802_LOCUS12308</name>
    <name evidence="11" type="ORF">PBIL07802_LOCUS12309</name>
</gene>
<feature type="compositionally biased region" description="Basic and acidic residues" evidence="8">
    <location>
        <begin position="507"/>
        <end position="516"/>
    </location>
</feature>
<keyword evidence="2 7" id="KW-0808">Transferase</keyword>
<keyword evidence="4 7" id="KW-1133">Transmembrane helix</keyword>
<evidence type="ECO:0000256" key="8">
    <source>
        <dbReference type="SAM" id="MobiDB-lite"/>
    </source>
</evidence>
<comment type="catalytic activity">
    <reaction evidence="7">
        <text>L-cysteinyl-[protein] + hexadecanoyl-CoA = S-hexadecanoyl-L-cysteinyl-[protein] + CoA</text>
        <dbReference type="Rhea" id="RHEA:36683"/>
        <dbReference type="Rhea" id="RHEA-COMP:10131"/>
        <dbReference type="Rhea" id="RHEA-COMP:11032"/>
        <dbReference type="ChEBI" id="CHEBI:29950"/>
        <dbReference type="ChEBI" id="CHEBI:57287"/>
        <dbReference type="ChEBI" id="CHEBI:57379"/>
        <dbReference type="ChEBI" id="CHEBI:74151"/>
        <dbReference type="EC" id="2.3.1.225"/>
    </reaction>
</comment>
<evidence type="ECO:0000259" key="9">
    <source>
        <dbReference type="Pfam" id="PF01529"/>
    </source>
</evidence>
<dbReference type="PANTHER" id="PTHR22883">
    <property type="entry name" value="ZINC FINGER DHHC DOMAIN CONTAINING PROTEIN"/>
    <property type="match status" value="1"/>
</dbReference>
<comment type="subcellular location">
    <subcellularLocation>
        <location evidence="1">Membrane</location>
        <topology evidence="1">Multi-pass membrane protein</topology>
    </subcellularLocation>
</comment>
<dbReference type="SUPFAM" id="SSF82185">
    <property type="entry name" value="Histone H3 K4-specific methyltransferase SET7/9 N-terminal domain"/>
    <property type="match status" value="1"/>
</dbReference>
<name>A0A7S3D977_9EUKA</name>
<feature type="transmembrane region" description="Helical" evidence="7">
    <location>
        <begin position="446"/>
        <end position="465"/>
    </location>
</feature>
<dbReference type="InterPro" id="IPR001594">
    <property type="entry name" value="Palmitoyltrfase_DHHC"/>
</dbReference>
<evidence type="ECO:0000256" key="4">
    <source>
        <dbReference type="ARBA" id="ARBA00022989"/>
    </source>
</evidence>
<dbReference type="AlphaFoldDB" id="A0A7S3D977"/>
<keyword evidence="5 7" id="KW-0472">Membrane</keyword>
<comment type="similarity">
    <text evidence="7">Belongs to the DHHC palmitoyltransferase family.</text>
</comment>
<comment type="domain">
    <text evidence="7">The DHHC domain is required for palmitoyltransferase activity.</text>
</comment>
<feature type="transmembrane region" description="Helical" evidence="7">
    <location>
        <begin position="247"/>
        <end position="267"/>
    </location>
</feature>
<evidence type="ECO:0000256" key="3">
    <source>
        <dbReference type="ARBA" id="ARBA00022692"/>
    </source>
</evidence>
<evidence type="ECO:0000313" key="10">
    <source>
        <dbReference type="EMBL" id="CAE0250108.1"/>
    </source>
</evidence>
<dbReference type="GO" id="GO:0006612">
    <property type="term" value="P:protein targeting to membrane"/>
    <property type="evidence" value="ECO:0007669"/>
    <property type="project" value="TreeGrafter"/>
</dbReference>
<keyword evidence="3 7" id="KW-0812">Transmembrane</keyword>
<feature type="transmembrane region" description="Helical" evidence="7">
    <location>
        <begin position="311"/>
        <end position="330"/>
    </location>
</feature>
<evidence type="ECO:0000256" key="7">
    <source>
        <dbReference type="RuleBase" id="RU079119"/>
    </source>
</evidence>
<dbReference type="GO" id="GO:0005783">
    <property type="term" value="C:endoplasmic reticulum"/>
    <property type="evidence" value="ECO:0007669"/>
    <property type="project" value="TreeGrafter"/>
</dbReference>
<feature type="region of interest" description="Disordered" evidence="8">
    <location>
        <begin position="179"/>
        <end position="215"/>
    </location>
</feature>
<feature type="transmembrane region" description="Helical" evidence="7">
    <location>
        <begin position="144"/>
        <end position="162"/>
    </location>
</feature>
<dbReference type="GO" id="GO:0005794">
    <property type="term" value="C:Golgi apparatus"/>
    <property type="evidence" value="ECO:0007669"/>
    <property type="project" value="TreeGrafter"/>
</dbReference>
<sequence>MDLLDLKRRLKPDSYLYPEEGLARLDFEDGSFYRGGWTGNVGFTPIKPEAAGILEFFDLEGYKDGAGHQHYPDGSEYCGFYSKGLPDGYGVLTRNYPHHAPNKAKSEVLEGFFKKGKVTGPAYHCAIYDAGTRTTFGWFRDGKLSYSSIWIAALLLIVRAYAAISMKKGKQMGVRAVEKTKEAASAKQKSKKREEKVEGGSEQSGDEKKHESKRQHMLMPSPLQLGLGIAIPLISFSFFYLQGEVFSSIFFGILYMAAMAGSVAYVAHREGMNLENAERFKNSQFMQGFFLTSCICAVLVHNLYSVHYLSFWQWIWFDIFSVIMFVIYAITNNKDPGYLPQMRDGLTTQIVDEVGSKFEICETCGILRVHRSKHCKHCDRCVQDLDHHCPGLHCCIGAKNHLWFVLFSYVLSIGHALFFLAAMQAIRGRYSEEEWEPMSHWTVSSMWIWFTSNFFLIASSAYNNASLAMQAGLAYYHTIGVLTNITTNESVNWKKYSYMQKEKQSIKKRSDVDGTAEKMGASSIGMSSPSGSEGGLRRRGGGSVFGGSEKVVTVTMSAGSGDGQRSVYTASGELREFEGTTLRVVEEKERKSGSSTTGNKEFFNSNDKGYMKNIAYAWTPPNPRVESILEVYNKMKLGSGELVAEEAIESPVSPAFKEGSVGDVTV</sequence>
<feature type="compositionally biased region" description="Basic and acidic residues" evidence="8">
    <location>
        <begin position="192"/>
        <end position="210"/>
    </location>
</feature>
<feature type="domain" description="Palmitoyltransferase DHHC" evidence="9">
    <location>
        <begin position="359"/>
        <end position="494"/>
    </location>
</feature>
<feature type="compositionally biased region" description="Low complexity" evidence="8">
    <location>
        <begin position="520"/>
        <end position="531"/>
    </location>
</feature>
<dbReference type="GO" id="GO:0016020">
    <property type="term" value="C:membrane"/>
    <property type="evidence" value="ECO:0007669"/>
    <property type="project" value="UniProtKB-SubCell"/>
</dbReference>
<dbReference type="EMBL" id="HBIB01018912">
    <property type="protein sequence ID" value="CAE0250109.1"/>
    <property type="molecule type" value="Transcribed_RNA"/>
</dbReference>
<dbReference type="PROSITE" id="PS50216">
    <property type="entry name" value="DHHC"/>
    <property type="match status" value="1"/>
</dbReference>
<feature type="region of interest" description="Disordered" evidence="8">
    <location>
        <begin position="507"/>
        <end position="544"/>
    </location>
</feature>
<dbReference type="GO" id="GO:0019706">
    <property type="term" value="F:protein-cysteine S-palmitoyltransferase activity"/>
    <property type="evidence" value="ECO:0007669"/>
    <property type="project" value="UniProtKB-EC"/>
</dbReference>
<dbReference type="EMBL" id="HBIB01018911">
    <property type="protein sequence ID" value="CAE0250108.1"/>
    <property type="molecule type" value="Transcribed_RNA"/>
</dbReference>
<keyword evidence="6 7" id="KW-0012">Acyltransferase</keyword>
<comment type="caution">
    <text evidence="7">Lacks conserved residue(s) required for the propagation of feature annotation.</text>
</comment>
<organism evidence="11">
    <name type="scientific">Palpitomonas bilix</name>
    <dbReference type="NCBI Taxonomy" id="652834"/>
    <lineage>
        <taxon>Eukaryota</taxon>
        <taxon>Eukaryota incertae sedis</taxon>
    </lineage>
</organism>
<evidence type="ECO:0000256" key="5">
    <source>
        <dbReference type="ARBA" id="ARBA00023136"/>
    </source>
</evidence>
<dbReference type="Pfam" id="PF01529">
    <property type="entry name" value="DHHC"/>
    <property type="match status" value="1"/>
</dbReference>
<feature type="transmembrane region" description="Helical" evidence="7">
    <location>
        <begin position="288"/>
        <end position="305"/>
    </location>
</feature>
<evidence type="ECO:0000256" key="2">
    <source>
        <dbReference type="ARBA" id="ARBA00022679"/>
    </source>
</evidence>